<evidence type="ECO:0000256" key="1">
    <source>
        <dbReference type="ARBA" id="ARBA00001933"/>
    </source>
</evidence>
<accession>A0ABX3YGH5</accession>
<dbReference type="InterPro" id="IPR015424">
    <property type="entry name" value="PyrdxlP-dep_Trfase"/>
</dbReference>
<feature type="non-terminal residue" evidence="4">
    <location>
        <position position="94"/>
    </location>
</feature>
<sequence>MTAPASRAQGTAALTELRDWQRPLRGQFPIITGHPDLAYLDSAATAQKPQAVLDAVQTYLTTSNANAGRGTYPWANRSTTLVEEARERVKRFLD</sequence>
<dbReference type="EMBL" id="MRYD01000098">
    <property type="protein sequence ID" value="OSZ58922.1"/>
    <property type="molecule type" value="Genomic_DNA"/>
</dbReference>
<dbReference type="Gene3D" id="3.40.640.10">
    <property type="entry name" value="Type I PLP-dependent aspartate aminotransferase-like (Major domain)"/>
    <property type="match status" value="1"/>
</dbReference>
<evidence type="ECO:0000256" key="2">
    <source>
        <dbReference type="ARBA" id="ARBA00022898"/>
    </source>
</evidence>
<dbReference type="PANTHER" id="PTHR43586:SF8">
    <property type="entry name" value="CYSTEINE DESULFURASE 1, CHLOROPLASTIC"/>
    <property type="match status" value="1"/>
</dbReference>
<dbReference type="Pfam" id="PF00266">
    <property type="entry name" value="Aminotran_5"/>
    <property type="match status" value="1"/>
</dbReference>
<evidence type="ECO:0000313" key="5">
    <source>
        <dbReference type="Proteomes" id="UP000194266"/>
    </source>
</evidence>
<protein>
    <submittedName>
        <fullName evidence="4">Cysteine desulfurase</fullName>
    </submittedName>
</protein>
<dbReference type="PANTHER" id="PTHR43586">
    <property type="entry name" value="CYSTEINE DESULFURASE"/>
    <property type="match status" value="1"/>
</dbReference>
<dbReference type="InterPro" id="IPR000192">
    <property type="entry name" value="Aminotrans_V_dom"/>
</dbReference>
<dbReference type="Proteomes" id="UP000194266">
    <property type="component" value="Unassembled WGS sequence"/>
</dbReference>
<dbReference type="InterPro" id="IPR015422">
    <property type="entry name" value="PyrdxlP-dep_Trfase_small"/>
</dbReference>
<name>A0ABX3YGH5_9ACTN</name>
<evidence type="ECO:0000259" key="3">
    <source>
        <dbReference type="Pfam" id="PF00266"/>
    </source>
</evidence>
<evidence type="ECO:0000313" key="4">
    <source>
        <dbReference type="EMBL" id="OSZ58922.1"/>
    </source>
</evidence>
<dbReference type="RefSeq" id="WP_143659742.1">
    <property type="nucleotide sequence ID" value="NZ_MRYD01000098.1"/>
</dbReference>
<gene>
    <name evidence="4" type="ORF">OQI_19185</name>
</gene>
<keyword evidence="2" id="KW-0663">Pyridoxal phosphate</keyword>
<feature type="domain" description="Aminotransferase class V" evidence="3">
    <location>
        <begin position="39"/>
        <end position="93"/>
    </location>
</feature>
<keyword evidence="5" id="KW-1185">Reference proteome</keyword>
<reference evidence="4 5" key="1">
    <citation type="submission" date="2016-12" db="EMBL/GenBank/DDBJ databases">
        <title>Genome Mining:The Detection of Biosynthetic Gene Clusters to Aid in the Expression of Curamycin A produced by Streptomyces sp. strain CZA14.</title>
        <authorList>
            <person name="Durrell K.A."/>
            <person name="Kirby B.M."/>
            <person name="Khan W."/>
            <person name="Mthethwa T."/>
            <person name="Le Roes-Hill M."/>
        </authorList>
    </citation>
    <scope>NUCLEOTIDE SEQUENCE [LARGE SCALE GENOMIC DNA]</scope>
    <source>
        <strain evidence="4 5">CZA14</strain>
    </source>
</reference>
<comment type="cofactor">
    <cofactor evidence="1">
        <name>pyridoxal 5'-phosphate</name>
        <dbReference type="ChEBI" id="CHEBI:597326"/>
    </cofactor>
</comment>
<organism evidence="4 5">
    <name type="scientific">Streptomyces pharetrae CZA14</name>
    <dbReference type="NCBI Taxonomy" id="1144883"/>
    <lineage>
        <taxon>Bacteria</taxon>
        <taxon>Bacillati</taxon>
        <taxon>Actinomycetota</taxon>
        <taxon>Actinomycetes</taxon>
        <taxon>Kitasatosporales</taxon>
        <taxon>Streptomycetaceae</taxon>
        <taxon>Streptomyces</taxon>
    </lineage>
</organism>
<dbReference type="SUPFAM" id="SSF53383">
    <property type="entry name" value="PLP-dependent transferases"/>
    <property type="match status" value="1"/>
</dbReference>
<comment type="caution">
    <text evidence="4">The sequence shown here is derived from an EMBL/GenBank/DDBJ whole genome shotgun (WGS) entry which is preliminary data.</text>
</comment>
<proteinExistence type="predicted"/>
<dbReference type="Gene3D" id="3.90.1150.10">
    <property type="entry name" value="Aspartate Aminotransferase, domain 1"/>
    <property type="match status" value="1"/>
</dbReference>
<dbReference type="InterPro" id="IPR015421">
    <property type="entry name" value="PyrdxlP-dep_Trfase_major"/>
</dbReference>